<accession>A0A8H6VIJ0</accession>
<dbReference type="Pfam" id="PF02171">
    <property type="entry name" value="Piwi"/>
    <property type="match status" value="1"/>
</dbReference>
<dbReference type="InterPro" id="IPR014811">
    <property type="entry name" value="ArgoL1"/>
</dbReference>
<sequence>MGGNKKKGSKQNGAGGGGGNPPPVEQKEPTVPGAAICIRCPDPSEKNALHLIQNCKADVNSQSLWPGFSDGAQSFTSNKAGDCENFLKRVQNRSHDIQKEIGCTFDDLKAGRAELADKKQVVTKQDLSHAWSTWVAEKAKEKAPAQQEIPIRTAPAQLSSPPPQASQAQKAPQPQKASPQQARRPPQDTCKHCGRSGHSPQQCPYEKQDGRHYRQICSNCGGFHHFTDCKEGCQAPGCKEETKHYTWQHPDPASKLSEGDRAKIIGYGVNVANSADALPNPNPKSIYGPVKKRVVRPSTDYACYKGPTDNTYTPGSNRGTSVVTNYVKVDCKLKRIYVYSMTFKVSPPKVSKAGKHQSSTSPGLVEIKQRAERKRVFDALLNEAEFHGREDYATDFTTLWTGAPLDENQNVISKTDLQYCKQSGKQAAVDLVEIRETSVLNFSNNSQALSGQATEDHNPNELIRALNGMVTRCIVDGNSQDLFDVGTNMFFIRNSDKDIKGLCLQRGYYTSIRPGSDSALLNVNVTHGAFLKPMLVSEFIKEATRDRSALSEYKHATNLLKGRTVRIIYDREKRNDADMNEHRTKIISGFGDVPYLQQFEGEGKMWTVMEWFQSQGLAVKEETLPCVNVGLSSKGADGSSRALWILPEYLEIVPEQIFSKQLGPTHMELMHKTALQPPAVNQACIEEEGLQALGFREVRPPLADKLHLTAGENLLRIPATLLSPPVIVYGQTTVRVDKASWDLRNILFSRPTAMIRMPLTMIDLRGTDNGGSRYVPDPDQIANRWLKQCGIHGLLAIQNGPANRVEPILVSYPKNQNDPKYASKLAKLLKENMDKAPKSQTCAIILPPKNDSANSTLYAMVKRVAETQLGLHTICFMQEKLPNANDQYYSNVCLKQNLKAPGSQNHVVQSGNGKSAFVKIAQDTLVIGVDVVHPGGFHPSIAAMVGSIDGDFATFPGHVRLQPARQEILTQINMEDMASACINSFIEKRGQPPRRIVYFRDGVGEDQYQAVVEQELPELTRAYPSGKKSPEITAIIVGKRHNTRFFAPKDRDDMSYTQGKGRAPSHMKEHEVANTKPDFRGKKIFQGGPNGNIKPGLLVDSVITMPQTPGREGYKDFFLQSHAAIQGTAKSAHYVVVRNDPGSNLKQADIQDLCHAFCYNYARATKGVSYCSPAYYADRLCDRAHHYLRNYLAVTGRQWEKTEEETNGGKAGEADFRERVRSDIDGDTEWKAAGRANPWHPNMDKTMFWL</sequence>
<keyword evidence="1" id="KW-0479">Metal-binding</keyword>
<dbReference type="Pfam" id="PF08699">
    <property type="entry name" value="ArgoL1"/>
    <property type="match status" value="1"/>
</dbReference>
<evidence type="ECO:0000259" key="3">
    <source>
        <dbReference type="PROSITE" id="PS50158"/>
    </source>
</evidence>
<evidence type="ECO:0000313" key="6">
    <source>
        <dbReference type="Proteomes" id="UP000660729"/>
    </source>
</evidence>
<name>A0A8H6VIJ0_9PEZI</name>
<dbReference type="Gene3D" id="3.30.420.10">
    <property type="entry name" value="Ribonuclease H-like superfamily/Ribonuclease H"/>
    <property type="match status" value="1"/>
</dbReference>
<gene>
    <name evidence="5" type="ORF">HII31_04925</name>
</gene>
<keyword evidence="1" id="KW-0863">Zinc-finger</keyword>
<keyword evidence="1" id="KW-0862">Zinc</keyword>
<proteinExistence type="predicted"/>
<feature type="domain" description="Piwi" evidence="4">
    <location>
        <begin position="841"/>
        <end position="1189"/>
    </location>
</feature>
<feature type="domain" description="CCHC-type" evidence="3">
    <location>
        <begin position="190"/>
        <end position="204"/>
    </location>
</feature>
<evidence type="ECO:0000313" key="5">
    <source>
        <dbReference type="EMBL" id="KAF7193723.1"/>
    </source>
</evidence>
<reference evidence="5" key="1">
    <citation type="submission" date="2020-04" db="EMBL/GenBank/DDBJ databases">
        <title>Draft genome resource of the tomato pathogen Pseudocercospora fuligena.</title>
        <authorList>
            <person name="Zaccaron A."/>
        </authorList>
    </citation>
    <scope>NUCLEOTIDE SEQUENCE</scope>
    <source>
        <strain evidence="5">PF001</strain>
    </source>
</reference>
<dbReference type="InterPro" id="IPR012337">
    <property type="entry name" value="RNaseH-like_sf"/>
</dbReference>
<dbReference type="InterPro" id="IPR032474">
    <property type="entry name" value="Argonaute_N"/>
</dbReference>
<comment type="caution">
    <text evidence="5">The sequence shown here is derived from an EMBL/GenBank/DDBJ whole genome shotgun (WGS) entry which is preliminary data.</text>
</comment>
<dbReference type="Proteomes" id="UP000660729">
    <property type="component" value="Unassembled WGS sequence"/>
</dbReference>
<keyword evidence="6" id="KW-1185">Reference proteome</keyword>
<organism evidence="5 6">
    <name type="scientific">Pseudocercospora fuligena</name>
    <dbReference type="NCBI Taxonomy" id="685502"/>
    <lineage>
        <taxon>Eukaryota</taxon>
        <taxon>Fungi</taxon>
        <taxon>Dikarya</taxon>
        <taxon>Ascomycota</taxon>
        <taxon>Pezizomycotina</taxon>
        <taxon>Dothideomycetes</taxon>
        <taxon>Dothideomycetidae</taxon>
        <taxon>Mycosphaerellales</taxon>
        <taxon>Mycosphaerellaceae</taxon>
        <taxon>Pseudocercospora</taxon>
    </lineage>
</organism>
<dbReference type="InterPro" id="IPR036397">
    <property type="entry name" value="RNaseH_sf"/>
</dbReference>
<dbReference type="Gene3D" id="3.40.50.2300">
    <property type="match status" value="1"/>
</dbReference>
<dbReference type="EMBL" id="JABCIY010000075">
    <property type="protein sequence ID" value="KAF7193723.1"/>
    <property type="molecule type" value="Genomic_DNA"/>
</dbReference>
<dbReference type="Gene3D" id="2.170.260.10">
    <property type="entry name" value="paz domain"/>
    <property type="match status" value="1"/>
</dbReference>
<dbReference type="OrthoDB" id="10252740at2759"/>
<dbReference type="GO" id="GO:0003676">
    <property type="term" value="F:nucleic acid binding"/>
    <property type="evidence" value="ECO:0007669"/>
    <property type="project" value="InterPro"/>
</dbReference>
<dbReference type="SUPFAM" id="SSF53098">
    <property type="entry name" value="Ribonuclease H-like"/>
    <property type="match status" value="1"/>
</dbReference>
<dbReference type="PROSITE" id="PS50822">
    <property type="entry name" value="PIWI"/>
    <property type="match status" value="1"/>
</dbReference>
<dbReference type="InterPro" id="IPR036085">
    <property type="entry name" value="PAZ_dom_sf"/>
</dbReference>
<dbReference type="AlphaFoldDB" id="A0A8H6VIJ0"/>
<feature type="compositionally biased region" description="Low complexity" evidence="2">
    <location>
        <begin position="155"/>
        <end position="184"/>
    </location>
</feature>
<dbReference type="InterPro" id="IPR003165">
    <property type="entry name" value="Piwi"/>
</dbReference>
<dbReference type="PROSITE" id="PS50158">
    <property type="entry name" value="ZF_CCHC"/>
    <property type="match status" value="1"/>
</dbReference>
<protein>
    <submittedName>
        <fullName evidence="5">Protein argonaute 18</fullName>
    </submittedName>
</protein>
<feature type="region of interest" description="Disordered" evidence="2">
    <location>
        <begin position="1047"/>
        <end position="1071"/>
    </location>
</feature>
<dbReference type="GO" id="GO:0008270">
    <property type="term" value="F:zinc ion binding"/>
    <property type="evidence" value="ECO:0007669"/>
    <property type="project" value="UniProtKB-KW"/>
</dbReference>
<dbReference type="Pfam" id="PF16486">
    <property type="entry name" value="ArgoN"/>
    <property type="match status" value="1"/>
</dbReference>
<dbReference type="InterPro" id="IPR001878">
    <property type="entry name" value="Znf_CCHC"/>
</dbReference>
<dbReference type="SUPFAM" id="SSF101690">
    <property type="entry name" value="PAZ domain"/>
    <property type="match status" value="1"/>
</dbReference>
<feature type="region of interest" description="Disordered" evidence="2">
    <location>
        <begin position="155"/>
        <end position="206"/>
    </location>
</feature>
<feature type="region of interest" description="Disordered" evidence="2">
    <location>
        <begin position="1"/>
        <end position="30"/>
    </location>
</feature>
<evidence type="ECO:0000256" key="2">
    <source>
        <dbReference type="SAM" id="MobiDB-lite"/>
    </source>
</evidence>
<evidence type="ECO:0000259" key="4">
    <source>
        <dbReference type="PROSITE" id="PS50822"/>
    </source>
</evidence>
<dbReference type="PANTHER" id="PTHR22891">
    <property type="entry name" value="EUKARYOTIC TRANSLATION INITIATION FACTOR 2C"/>
    <property type="match status" value="1"/>
</dbReference>
<dbReference type="SMART" id="SM00950">
    <property type="entry name" value="Piwi"/>
    <property type="match status" value="1"/>
</dbReference>
<evidence type="ECO:0000256" key="1">
    <source>
        <dbReference type="PROSITE-ProRule" id="PRU00047"/>
    </source>
</evidence>
<dbReference type="SMART" id="SM01163">
    <property type="entry name" value="DUF1785"/>
    <property type="match status" value="1"/>
</dbReference>